<dbReference type="AlphaFoldDB" id="A0ABD3AGP4"/>
<feature type="domain" description="RING-type" evidence="7">
    <location>
        <begin position="194"/>
        <end position="235"/>
    </location>
</feature>
<dbReference type="Proteomes" id="UP001630127">
    <property type="component" value="Unassembled WGS sequence"/>
</dbReference>
<keyword evidence="3" id="KW-0479">Metal-binding</keyword>
<gene>
    <name evidence="8" type="ORF">ACH5RR_009625</name>
</gene>
<proteinExistence type="predicted"/>
<reference evidence="8 9" key="1">
    <citation type="submission" date="2024-11" db="EMBL/GenBank/DDBJ databases">
        <title>A near-complete genome assembly of Cinchona calisaya.</title>
        <authorList>
            <person name="Lian D.C."/>
            <person name="Zhao X.W."/>
            <person name="Wei L."/>
        </authorList>
    </citation>
    <scope>NUCLEOTIDE SEQUENCE [LARGE SCALE GENOMIC DNA]</scope>
    <source>
        <tissue evidence="8">Nenye</tissue>
    </source>
</reference>
<dbReference type="InterPro" id="IPR013083">
    <property type="entry name" value="Znf_RING/FYVE/PHD"/>
</dbReference>
<dbReference type="PANTHER" id="PTHR15710">
    <property type="entry name" value="E3 UBIQUITIN-PROTEIN LIGASE PRAJA"/>
    <property type="match status" value="1"/>
</dbReference>
<evidence type="ECO:0000256" key="4">
    <source>
        <dbReference type="ARBA" id="ARBA00022771"/>
    </source>
</evidence>
<name>A0ABD3AGP4_9GENT</name>
<dbReference type="PANTHER" id="PTHR15710:SF194">
    <property type="entry name" value="RING_U-BOX SUPERFAMILY PROTEIN"/>
    <property type="match status" value="1"/>
</dbReference>
<dbReference type="Pfam" id="PF13639">
    <property type="entry name" value="zf-RING_2"/>
    <property type="match status" value="1"/>
</dbReference>
<dbReference type="SMART" id="SM00184">
    <property type="entry name" value="RING"/>
    <property type="match status" value="1"/>
</dbReference>
<evidence type="ECO:0000313" key="9">
    <source>
        <dbReference type="Proteomes" id="UP001630127"/>
    </source>
</evidence>
<protein>
    <recommendedName>
        <fullName evidence="2">RING-type E3 ubiquitin transferase</fullName>
        <ecNumber evidence="2">2.3.2.27</ecNumber>
    </recommendedName>
</protein>
<evidence type="ECO:0000313" key="8">
    <source>
        <dbReference type="EMBL" id="KAL3530303.1"/>
    </source>
</evidence>
<accession>A0ABD3AGP4</accession>
<keyword evidence="9" id="KW-1185">Reference proteome</keyword>
<evidence type="ECO:0000256" key="5">
    <source>
        <dbReference type="ARBA" id="ARBA00022833"/>
    </source>
</evidence>
<dbReference type="EMBL" id="JBJUIK010000004">
    <property type="protein sequence ID" value="KAL3530303.1"/>
    <property type="molecule type" value="Genomic_DNA"/>
</dbReference>
<evidence type="ECO:0000259" key="7">
    <source>
        <dbReference type="PROSITE" id="PS50089"/>
    </source>
</evidence>
<dbReference type="EC" id="2.3.2.27" evidence="2"/>
<organism evidence="8 9">
    <name type="scientific">Cinchona calisaya</name>
    <dbReference type="NCBI Taxonomy" id="153742"/>
    <lineage>
        <taxon>Eukaryota</taxon>
        <taxon>Viridiplantae</taxon>
        <taxon>Streptophyta</taxon>
        <taxon>Embryophyta</taxon>
        <taxon>Tracheophyta</taxon>
        <taxon>Spermatophyta</taxon>
        <taxon>Magnoliopsida</taxon>
        <taxon>eudicotyledons</taxon>
        <taxon>Gunneridae</taxon>
        <taxon>Pentapetalae</taxon>
        <taxon>asterids</taxon>
        <taxon>lamiids</taxon>
        <taxon>Gentianales</taxon>
        <taxon>Rubiaceae</taxon>
        <taxon>Cinchonoideae</taxon>
        <taxon>Cinchoneae</taxon>
        <taxon>Cinchona</taxon>
    </lineage>
</organism>
<dbReference type="SUPFAM" id="SSF57850">
    <property type="entry name" value="RING/U-box"/>
    <property type="match status" value="1"/>
</dbReference>
<evidence type="ECO:0000256" key="3">
    <source>
        <dbReference type="ARBA" id="ARBA00022723"/>
    </source>
</evidence>
<dbReference type="CDD" id="cd16454">
    <property type="entry name" value="RING-H2_PA-TM-RING"/>
    <property type="match status" value="1"/>
</dbReference>
<dbReference type="InterPro" id="IPR001841">
    <property type="entry name" value="Znf_RING"/>
</dbReference>
<dbReference type="Gene3D" id="3.30.40.10">
    <property type="entry name" value="Zinc/RING finger domain, C3HC4 (zinc finger)"/>
    <property type="match status" value="1"/>
</dbReference>
<evidence type="ECO:0000256" key="2">
    <source>
        <dbReference type="ARBA" id="ARBA00012483"/>
    </source>
</evidence>
<evidence type="ECO:0000256" key="6">
    <source>
        <dbReference type="PROSITE-ProRule" id="PRU00175"/>
    </source>
</evidence>
<comment type="catalytic activity">
    <reaction evidence="1">
        <text>S-ubiquitinyl-[E2 ubiquitin-conjugating enzyme]-L-cysteine + [acceptor protein]-L-lysine = [E2 ubiquitin-conjugating enzyme]-L-cysteine + N(6)-ubiquitinyl-[acceptor protein]-L-lysine.</text>
        <dbReference type="EC" id="2.3.2.27"/>
    </reaction>
</comment>
<sequence>MLLSAESPRYRRIISYSDVFLLKTIVSIKFKSAENSCNQKTFEGMSCKGEFGFRCCLTKSLELFSTKIKTSMFPCMSIPFEFDQDLLIKEIRNFARSMRKITHRCYNVLPFKLEIIKEVKIPNSELEAWNSWYDEKMLADPNFENDYKRAISRPRTHEEFLYEISDLAFKAADESCIEQLKIVIIDESNLKSPCPICLEELHLGSKATCLPCSHAFHGDCVVQWLEVSHMCPLCRYELPVD</sequence>
<dbReference type="GO" id="GO:0008270">
    <property type="term" value="F:zinc ion binding"/>
    <property type="evidence" value="ECO:0007669"/>
    <property type="project" value="UniProtKB-KW"/>
</dbReference>
<evidence type="ECO:0000256" key="1">
    <source>
        <dbReference type="ARBA" id="ARBA00000900"/>
    </source>
</evidence>
<dbReference type="GO" id="GO:0061630">
    <property type="term" value="F:ubiquitin protein ligase activity"/>
    <property type="evidence" value="ECO:0007669"/>
    <property type="project" value="UniProtKB-EC"/>
</dbReference>
<dbReference type="PROSITE" id="PS50089">
    <property type="entry name" value="ZF_RING_2"/>
    <property type="match status" value="1"/>
</dbReference>
<keyword evidence="4 6" id="KW-0863">Zinc-finger</keyword>
<comment type="caution">
    <text evidence="8">The sequence shown here is derived from an EMBL/GenBank/DDBJ whole genome shotgun (WGS) entry which is preliminary data.</text>
</comment>
<keyword evidence="5" id="KW-0862">Zinc</keyword>